<dbReference type="EMBL" id="JACEFF010000856">
    <property type="protein sequence ID" value="KAH9629643.1"/>
    <property type="molecule type" value="Genomic_DNA"/>
</dbReference>
<dbReference type="Proteomes" id="UP000814243">
    <property type="component" value="Unassembled WGS sequence"/>
</dbReference>
<accession>A0A922SA89</accession>
<evidence type="ECO:0000313" key="2">
    <source>
        <dbReference type="EMBL" id="KAH9629643.1"/>
    </source>
</evidence>
<organism evidence="2 3">
    <name type="scientific">Spodoptera exigua</name>
    <name type="common">Beet armyworm</name>
    <name type="synonym">Noctua fulgens</name>
    <dbReference type="NCBI Taxonomy" id="7107"/>
    <lineage>
        <taxon>Eukaryota</taxon>
        <taxon>Metazoa</taxon>
        <taxon>Ecdysozoa</taxon>
        <taxon>Arthropoda</taxon>
        <taxon>Hexapoda</taxon>
        <taxon>Insecta</taxon>
        <taxon>Pterygota</taxon>
        <taxon>Neoptera</taxon>
        <taxon>Endopterygota</taxon>
        <taxon>Lepidoptera</taxon>
        <taxon>Glossata</taxon>
        <taxon>Ditrysia</taxon>
        <taxon>Noctuoidea</taxon>
        <taxon>Noctuidae</taxon>
        <taxon>Amphipyrinae</taxon>
        <taxon>Spodoptera</taxon>
    </lineage>
</organism>
<gene>
    <name evidence="2" type="ORF">HF086_001615</name>
</gene>
<name>A0A922SA89_SPOEX</name>
<evidence type="ECO:0000256" key="1">
    <source>
        <dbReference type="SAM" id="MobiDB-lite"/>
    </source>
</evidence>
<protein>
    <submittedName>
        <fullName evidence="2">Uncharacterized protein</fullName>
    </submittedName>
</protein>
<proteinExistence type="predicted"/>
<feature type="region of interest" description="Disordered" evidence="1">
    <location>
        <begin position="59"/>
        <end position="90"/>
    </location>
</feature>
<dbReference type="AlphaFoldDB" id="A0A922SA89"/>
<reference evidence="2" key="1">
    <citation type="journal article" date="2021" name="G3 (Bethesda)">
        <title>Genome and transcriptome analysis of the beet armyworm Spodoptera exigua reveals targets for pest control. .</title>
        <authorList>
            <person name="Simon S."/>
            <person name="Breeschoten T."/>
            <person name="Jansen H.J."/>
            <person name="Dirks R.P."/>
            <person name="Schranz M.E."/>
            <person name="Ros V.I.D."/>
        </authorList>
    </citation>
    <scope>NUCLEOTIDE SEQUENCE</scope>
    <source>
        <strain evidence="2">TB_SE_WUR_2020</strain>
    </source>
</reference>
<feature type="compositionally biased region" description="Low complexity" evidence="1">
    <location>
        <begin position="59"/>
        <end position="84"/>
    </location>
</feature>
<comment type="caution">
    <text evidence="2">The sequence shown here is derived from an EMBL/GenBank/DDBJ whole genome shotgun (WGS) entry which is preliminary data.</text>
</comment>
<evidence type="ECO:0000313" key="3">
    <source>
        <dbReference type="Proteomes" id="UP000814243"/>
    </source>
</evidence>
<sequence length="186" mass="17578">MPNRICCSREGYQVSEGLAAAAGAAGPSPATGPVAAGSVATAPALAAFLSSLLPNSSAAPFGSGPAEESGAPDGAPGEAPGEAGWTPDEPHEQLDLAPAIMLDTTAGAALAGDGAPGAVERARVALGPGGALALEAGRPAPAAAALPAPAPSNASGPHAAVNVVQQRADALASHADSRGGGLASRF</sequence>